<accession>A0ACC1TAJ4</accession>
<reference evidence="1" key="1">
    <citation type="submission" date="2022-07" db="EMBL/GenBank/DDBJ databases">
        <title>Genome Sequence of Phlebia brevispora.</title>
        <authorList>
            <person name="Buettner E."/>
        </authorList>
    </citation>
    <scope>NUCLEOTIDE SEQUENCE</scope>
    <source>
        <strain evidence="1">MPL23</strain>
    </source>
</reference>
<dbReference type="Proteomes" id="UP001148662">
    <property type="component" value="Unassembled WGS sequence"/>
</dbReference>
<sequence>MNSRLFIALCIVLHAILVLVYAAILATYKGGVYDRPLHLASNTVRTVMTIVSQSFTIVYCAILVLLTQRITLHEFLRRAQTLTAIHDKSSAWLGLASSLQVLGHQRKLVTDFLGISMIASYLLLIFVVHTTLPSIFGVTTQNVTVFTTYPTTLARQPFVTSSIQYAGGPTVDLHSILSVYDMLNISTVGISSGMIYDIIPAVANATGTGVEVNATTFSVDCAALPDAVQIAFQPNITNNVFSGIENPLDTDGPAYYFEFGGGEYVTIAYPMTTGQFQVLAVIANDAVDPSMLVVASTYPVIDSAGNNATMVSINPGCEQSDPLEPAITGYYFISCNFNSQNSTVFVNSQSGTVEQSANPPASAQWHNWIDPGTSLDPLLRIPLRAFADSAPASNGVVNTVPIVIRNSTFNMTTPYQSSVVDDQGAASIPSSALQERLTVNTISLYVGLGASCILFVLAVLLTLKSGYLAKDGVYNDISGLLPMLWLLGNKPRLAAVEQPELDALRAAGMYEVAGLRGSLRQRVSTMKGRAEEESGSVEVYELDESFPQDPHSTDRLLSHTFSATTYFKWYSRAAIRLEGRDFAFVHFAKDILTATKLVAAPGHILLIMALQVRYTFHTPRMSLTSLPSVLLVADRISI</sequence>
<proteinExistence type="predicted"/>
<organism evidence="1 2">
    <name type="scientific">Phlebia brevispora</name>
    <dbReference type="NCBI Taxonomy" id="194682"/>
    <lineage>
        <taxon>Eukaryota</taxon>
        <taxon>Fungi</taxon>
        <taxon>Dikarya</taxon>
        <taxon>Basidiomycota</taxon>
        <taxon>Agaricomycotina</taxon>
        <taxon>Agaricomycetes</taxon>
        <taxon>Polyporales</taxon>
        <taxon>Meruliaceae</taxon>
        <taxon>Phlebia</taxon>
    </lineage>
</organism>
<name>A0ACC1TAJ4_9APHY</name>
<protein>
    <submittedName>
        <fullName evidence="1">Uncharacterized protein</fullName>
    </submittedName>
</protein>
<keyword evidence="2" id="KW-1185">Reference proteome</keyword>
<gene>
    <name evidence="1" type="ORF">NM688_g1775</name>
</gene>
<dbReference type="EMBL" id="JANHOG010000202">
    <property type="protein sequence ID" value="KAJ3556888.1"/>
    <property type="molecule type" value="Genomic_DNA"/>
</dbReference>
<comment type="caution">
    <text evidence="1">The sequence shown here is derived from an EMBL/GenBank/DDBJ whole genome shotgun (WGS) entry which is preliminary data.</text>
</comment>
<evidence type="ECO:0000313" key="2">
    <source>
        <dbReference type="Proteomes" id="UP001148662"/>
    </source>
</evidence>
<evidence type="ECO:0000313" key="1">
    <source>
        <dbReference type="EMBL" id="KAJ3556888.1"/>
    </source>
</evidence>